<dbReference type="PROSITE" id="PS50125">
    <property type="entry name" value="GUANYLATE_CYCLASE_2"/>
    <property type="match status" value="1"/>
</dbReference>
<dbReference type="Proteomes" id="UP000581135">
    <property type="component" value="Unassembled WGS sequence"/>
</dbReference>
<evidence type="ECO:0000259" key="2">
    <source>
        <dbReference type="PROSITE" id="PS50125"/>
    </source>
</evidence>
<proteinExistence type="predicted"/>
<keyword evidence="4" id="KW-1185">Reference proteome</keyword>
<dbReference type="AlphaFoldDB" id="A0A839SQ19"/>
<organism evidence="3 4">
    <name type="scientific">Limibacillus halophilus</name>
    <dbReference type="NCBI Taxonomy" id="1579333"/>
    <lineage>
        <taxon>Bacteria</taxon>
        <taxon>Pseudomonadati</taxon>
        <taxon>Pseudomonadota</taxon>
        <taxon>Alphaproteobacteria</taxon>
        <taxon>Rhodospirillales</taxon>
        <taxon>Rhodovibrionaceae</taxon>
        <taxon>Limibacillus</taxon>
    </lineage>
</organism>
<evidence type="ECO:0000313" key="4">
    <source>
        <dbReference type="Proteomes" id="UP000581135"/>
    </source>
</evidence>
<accession>A0A839SQ19</accession>
<dbReference type="SMART" id="SM00044">
    <property type="entry name" value="CYCc"/>
    <property type="match status" value="1"/>
</dbReference>
<dbReference type="GO" id="GO:0070482">
    <property type="term" value="P:response to oxygen levels"/>
    <property type="evidence" value="ECO:0007669"/>
    <property type="project" value="TreeGrafter"/>
</dbReference>
<sequence length="356" mass="41011">MDLDRFNKLLLQSVGVGLAVFDRKSLDLVFLNDRMDHWFSEQTGGARTLEGFFPQLDREKMEKRLEAGRAFTFASEVQRGTRKISLAVEITLRETDSLSVLMLECQNITKIRELEYMIQSYSSMIEKQNRDLRKEKERVEKVLLNIMPKTVYEEWRQFGVTTPQRFEDCSLLMLDFVGFTEMAITEDPPALISELNDIFTAFDRIVEQFGCERLKTIGDAYIAVSGIPEATPDHANNIAGVALRIVHFLRRRNETHSQKWACRIGINSGPVIGSIVGIQKYVYDVFGPGINLAARLETQADSMEIILAEEMRQKLTDGFIFEEIGERELRGFGKKRLYRLLGSDEIRVHESDRKHW</sequence>
<dbReference type="PANTHER" id="PTHR45655">
    <property type="entry name" value="GUANYLATE CYCLASE SOLUBLE SUBUNIT BETA-2"/>
    <property type="match status" value="1"/>
</dbReference>
<dbReference type="GO" id="GO:0019934">
    <property type="term" value="P:cGMP-mediated signaling"/>
    <property type="evidence" value="ECO:0007669"/>
    <property type="project" value="TreeGrafter"/>
</dbReference>
<reference evidence="3 4" key="1">
    <citation type="submission" date="2020-08" db="EMBL/GenBank/DDBJ databases">
        <title>Genomic Encyclopedia of Type Strains, Phase III (KMG-III): the genomes of soil and plant-associated and newly described type strains.</title>
        <authorList>
            <person name="Whitman W."/>
        </authorList>
    </citation>
    <scope>NUCLEOTIDE SEQUENCE [LARGE SCALE GENOMIC DNA]</scope>
    <source>
        <strain evidence="3 4">CECT 8803</strain>
    </source>
</reference>
<comment type="caution">
    <text evidence="3">The sequence shown here is derived from an EMBL/GenBank/DDBJ whole genome shotgun (WGS) entry which is preliminary data.</text>
</comment>
<dbReference type="InterPro" id="IPR029787">
    <property type="entry name" value="Nucleotide_cyclase"/>
</dbReference>
<dbReference type="GO" id="GO:0004383">
    <property type="term" value="F:guanylate cyclase activity"/>
    <property type="evidence" value="ECO:0007669"/>
    <property type="project" value="TreeGrafter"/>
</dbReference>
<dbReference type="SUPFAM" id="SSF55073">
    <property type="entry name" value="Nucleotide cyclase"/>
    <property type="match status" value="1"/>
</dbReference>
<dbReference type="CDD" id="cd07302">
    <property type="entry name" value="CHD"/>
    <property type="match status" value="1"/>
</dbReference>
<keyword evidence="1" id="KW-0175">Coiled coil</keyword>
<feature type="domain" description="Guanylate cyclase" evidence="2">
    <location>
        <begin position="170"/>
        <end position="297"/>
    </location>
</feature>
<dbReference type="PANTHER" id="PTHR45655:SF13">
    <property type="entry name" value="SOLUBLE GUANYLATE CYCLASE GCY-32-RELATED"/>
    <property type="match status" value="1"/>
</dbReference>
<dbReference type="GO" id="GO:0004016">
    <property type="term" value="F:adenylate cyclase activity"/>
    <property type="evidence" value="ECO:0007669"/>
    <property type="project" value="UniProtKB-ARBA"/>
</dbReference>
<name>A0A839SQ19_9PROT</name>
<gene>
    <name evidence="3" type="ORF">FHR98_000824</name>
</gene>
<dbReference type="GO" id="GO:0008074">
    <property type="term" value="C:guanylate cyclase complex, soluble"/>
    <property type="evidence" value="ECO:0007669"/>
    <property type="project" value="TreeGrafter"/>
</dbReference>
<evidence type="ECO:0000313" key="3">
    <source>
        <dbReference type="EMBL" id="MBB3064552.1"/>
    </source>
</evidence>
<dbReference type="InterPro" id="IPR001054">
    <property type="entry name" value="A/G_cyclase"/>
</dbReference>
<dbReference type="Gene3D" id="6.10.250.780">
    <property type="match status" value="1"/>
</dbReference>
<dbReference type="Pfam" id="PF00211">
    <property type="entry name" value="Guanylate_cyc"/>
    <property type="match status" value="1"/>
</dbReference>
<protein>
    <submittedName>
        <fullName evidence="3">Class 3 adenylate cyclase</fullName>
    </submittedName>
</protein>
<dbReference type="EMBL" id="JACHXA010000002">
    <property type="protein sequence ID" value="MBB3064552.1"/>
    <property type="molecule type" value="Genomic_DNA"/>
</dbReference>
<dbReference type="RefSeq" id="WP_183415365.1">
    <property type="nucleotide sequence ID" value="NZ_JACHXA010000002.1"/>
</dbReference>
<feature type="coiled-coil region" evidence="1">
    <location>
        <begin position="118"/>
        <end position="145"/>
    </location>
</feature>
<dbReference type="Gene3D" id="3.30.70.1230">
    <property type="entry name" value="Nucleotide cyclase"/>
    <property type="match status" value="1"/>
</dbReference>
<evidence type="ECO:0000256" key="1">
    <source>
        <dbReference type="SAM" id="Coils"/>
    </source>
</evidence>